<evidence type="ECO:0000256" key="1">
    <source>
        <dbReference type="SAM" id="MobiDB-lite"/>
    </source>
</evidence>
<organism evidence="2 3">
    <name type="scientific">Leersia perrieri</name>
    <dbReference type="NCBI Taxonomy" id="77586"/>
    <lineage>
        <taxon>Eukaryota</taxon>
        <taxon>Viridiplantae</taxon>
        <taxon>Streptophyta</taxon>
        <taxon>Embryophyta</taxon>
        <taxon>Tracheophyta</taxon>
        <taxon>Spermatophyta</taxon>
        <taxon>Magnoliopsida</taxon>
        <taxon>Liliopsida</taxon>
        <taxon>Poales</taxon>
        <taxon>Poaceae</taxon>
        <taxon>BOP clade</taxon>
        <taxon>Oryzoideae</taxon>
        <taxon>Oryzeae</taxon>
        <taxon>Oryzinae</taxon>
        <taxon>Leersia</taxon>
    </lineage>
</organism>
<name>A0A0D9WVT8_9ORYZ</name>
<reference evidence="2 3" key="1">
    <citation type="submission" date="2012-08" db="EMBL/GenBank/DDBJ databases">
        <title>Oryza genome evolution.</title>
        <authorList>
            <person name="Wing R.A."/>
        </authorList>
    </citation>
    <scope>NUCLEOTIDE SEQUENCE</scope>
</reference>
<proteinExistence type="predicted"/>
<sequence>MPPRNPGRHPLLRLPPPRCPLLPPSAGRRRRCIVSSSSRPSPLPLTACGGSSGSRAEARTLTTGEPGRPNPMAPAPFVVDPAARAAATTGGSALLVLQQRRRRQRAVGGRGGRIRQPRTLPRHRPRGCPGEEAPMAHKVIS</sequence>
<feature type="compositionally biased region" description="Basic residues" evidence="1">
    <location>
        <begin position="112"/>
        <end position="126"/>
    </location>
</feature>
<protein>
    <submittedName>
        <fullName evidence="2">Uncharacterized protein</fullName>
    </submittedName>
</protein>
<keyword evidence="3" id="KW-1185">Reference proteome</keyword>
<evidence type="ECO:0000313" key="3">
    <source>
        <dbReference type="Proteomes" id="UP000032180"/>
    </source>
</evidence>
<dbReference type="Gramene" id="LPERR07G03550.2">
    <property type="protein sequence ID" value="LPERR07G03550.2"/>
    <property type="gene ID" value="LPERR07G03550"/>
</dbReference>
<dbReference type="Proteomes" id="UP000032180">
    <property type="component" value="Chromosome 7"/>
</dbReference>
<reference evidence="2" key="3">
    <citation type="submission" date="2015-04" db="UniProtKB">
        <authorList>
            <consortium name="EnsemblPlants"/>
        </authorList>
    </citation>
    <scope>IDENTIFICATION</scope>
</reference>
<feature type="region of interest" description="Disordered" evidence="1">
    <location>
        <begin position="101"/>
        <end position="141"/>
    </location>
</feature>
<dbReference type="EnsemblPlants" id="LPERR07G03550.2">
    <property type="protein sequence ID" value="LPERR07G03550.2"/>
    <property type="gene ID" value="LPERR07G03550"/>
</dbReference>
<feature type="compositionally biased region" description="Basic residues" evidence="1">
    <location>
        <begin position="1"/>
        <end position="11"/>
    </location>
</feature>
<dbReference type="HOGENOM" id="CLU_1828115_0_0_1"/>
<accession>A0A0D9WVT8</accession>
<feature type="region of interest" description="Disordered" evidence="1">
    <location>
        <begin position="1"/>
        <end position="76"/>
    </location>
</feature>
<feature type="compositionally biased region" description="Pro residues" evidence="1">
    <location>
        <begin position="13"/>
        <end position="23"/>
    </location>
</feature>
<evidence type="ECO:0000313" key="2">
    <source>
        <dbReference type="EnsemblPlants" id="LPERR07G03550.2"/>
    </source>
</evidence>
<reference evidence="3" key="2">
    <citation type="submission" date="2013-12" db="EMBL/GenBank/DDBJ databases">
        <authorList>
            <person name="Yu Y."/>
            <person name="Lee S."/>
            <person name="de Baynast K."/>
            <person name="Wissotski M."/>
            <person name="Liu L."/>
            <person name="Talag J."/>
            <person name="Goicoechea J."/>
            <person name="Angelova A."/>
            <person name="Jetty R."/>
            <person name="Kudrna D."/>
            <person name="Golser W."/>
            <person name="Rivera L."/>
            <person name="Zhang J."/>
            <person name="Wing R."/>
        </authorList>
    </citation>
    <scope>NUCLEOTIDE SEQUENCE</scope>
</reference>
<dbReference type="AlphaFoldDB" id="A0A0D9WVT8"/>